<organism evidence="2 3">
    <name type="scientific">Pseudoalteromonas luteoviolacea H33</name>
    <dbReference type="NCBI Taxonomy" id="1365251"/>
    <lineage>
        <taxon>Bacteria</taxon>
        <taxon>Pseudomonadati</taxon>
        <taxon>Pseudomonadota</taxon>
        <taxon>Gammaproteobacteria</taxon>
        <taxon>Alteromonadales</taxon>
        <taxon>Pseudoalteromonadaceae</taxon>
        <taxon>Pseudoalteromonas</taxon>
    </lineage>
</organism>
<evidence type="ECO:0000259" key="1">
    <source>
        <dbReference type="Pfam" id="PF08896"/>
    </source>
</evidence>
<reference evidence="2 3" key="1">
    <citation type="submission" date="2013-07" db="EMBL/GenBank/DDBJ databases">
        <title>Comparative Genomic and Metabolomic Analysis of Twelve Strains of Pseudoalteromonas luteoviolacea.</title>
        <authorList>
            <person name="Vynne N.G."/>
            <person name="Mansson M."/>
            <person name="Gram L."/>
        </authorList>
    </citation>
    <scope>NUCLEOTIDE SEQUENCE [LARGE SCALE GENOMIC DNA]</scope>
    <source>
        <strain evidence="2 3">H33</strain>
    </source>
</reference>
<comment type="caution">
    <text evidence="2">The sequence shown here is derived from an EMBL/GenBank/DDBJ whole genome shotgun (WGS) entry which is preliminary data.</text>
</comment>
<evidence type="ECO:0000313" key="3">
    <source>
        <dbReference type="Proteomes" id="UP000076503"/>
    </source>
</evidence>
<sequence>MISSVILFNWMDAGMQMTQCGINGLFLINYLIGQQNQSPLCQMSLLVYTPDKTLSGRAKLLSSSPRKDALMFHLNGEFHYRDTSDPHPIAINLLGQQAQPCPHQQNSPYHYIKLNILLNEHWRSGQVELCYRDLRADTWQHQPQLSIHQTHNNNISDLAQLALQVKS</sequence>
<accession>A0A167GPW6</accession>
<dbReference type="Pfam" id="PF08896">
    <property type="entry name" value="DUF1842"/>
    <property type="match status" value="1"/>
</dbReference>
<dbReference type="AlphaFoldDB" id="A0A167GPW6"/>
<dbReference type="PATRIC" id="fig|1365251.3.peg.147"/>
<evidence type="ECO:0000313" key="2">
    <source>
        <dbReference type="EMBL" id="KZN56270.1"/>
    </source>
</evidence>
<dbReference type="InterPro" id="IPR014992">
    <property type="entry name" value="DUF1842"/>
</dbReference>
<feature type="domain" description="DUF1842" evidence="1">
    <location>
        <begin position="24"/>
        <end position="132"/>
    </location>
</feature>
<proteinExistence type="predicted"/>
<dbReference type="EMBL" id="AUXZ01000002">
    <property type="protein sequence ID" value="KZN56270.1"/>
    <property type="molecule type" value="Genomic_DNA"/>
</dbReference>
<gene>
    <name evidence="2" type="ORF">N476_06490</name>
</gene>
<protein>
    <recommendedName>
        <fullName evidence="1">DUF1842 domain-containing protein</fullName>
    </recommendedName>
</protein>
<dbReference type="Proteomes" id="UP000076503">
    <property type="component" value="Unassembled WGS sequence"/>
</dbReference>
<name>A0A167GPW6_9GAMM</name>